<dbReference type="AlphaFoldDB" id="A0A841L449"/>
<proteinExistence type="inferred from homology"/>
<dbReference type="Pfam" id="PF02639">
    <property type="entry name" value="DUF188"/>
    <property type="match status" value="1"/>
</dbReference>
<dbReference type="PANTHER" id="PTHR35146:SF1">
    <property type="entry name" value="UPF0178 PROTEIN YAII"/>
    <property type="match status" value="1"/>
</dbReference>
<dbReference type="NCBIfam" id="NF001095">
    <property type="entry name" value="PRK00124.1"/>
    <property type="match status" value="1"/>
</dbReference>
<dbReference type="Proteomes" id="UP000579281">
    <property type="component" value="Unassembled WGS sequence"/>
</dbReference>
<evidence type="ECO:0000313" key="3">
    <source>
        <dbReference type="EMBL" id="MBB6217902.1"/>
    </source>
</evidence>
<dbReference type="HAMAP" id="MF_00489">
    <property type="entry name" value="UPF0178"/>
    <property type="match status" value="1"/>
</dbReference>
<comment type="caution">
    <text evidence="3">The sequence shown here is derived from an EMBL/GenBank/DDBJ whole genome shotgun (WGS) entry which is preliminary data.</text>
</comment>
<sequence>MIIYVDADACAVKKETVQIARKYNIEVVMVASICHITKEDGYSRYLIVDSGDQSVDMTIVNRVNKNDVVITDDYGLASMVLMKRAFCISSRGLIYNLENIDRLMMQRYIGQQIRKGGGRVKGPSKHGKEDDLHFIQGLDKLIYEAQYNPFE</sequence>
<dbReference type="RefSeq" id="WP_184312408.1">
    <property type="nucleotide sequence ID" value="NZ_JACHEN010000030.1"/>
</dbReference>
<evidence type="ECO:0000256" key="1">
    <source>
        <dbReference type="ARBA" id="ARBA00008522"/>
    </source>
</evidence>
<evidence type="ECO:0000313" key="4">
    <source>
        <dbReference type="Proteomes" id="UP000579281"/>
    </source>
</evidence>
<accession>A0A841L449</accession>
<organism evidence="3 4">
    <name type="scientific">Anaerosolibacter carboniphilus</name>
    <dbReference type="NCBI Taxonomy" id="1417629"/>
    <lineage>
        <taxon>Bacteria</taxon>
        <taxon>Bacillati</taxon>
        <taxon>Bacillota</taxon>
        <taxon>Clostridia</taxon>
        <taxon>Peptostreptococcales</taxon>
        <taxon>Thermotaleaceae</taxon>
        <taxon>Anaerosolibacter</taxon>
    </lineage>
</organism>
<dbReference type="InterPro" id="IPR003791">
    <property type="entry name" value="UPF0178"/>
</dbReference>
<keyword evidence="4" id="KW-1185">Reference proteome</keyword>
<gene>
    <name evidence="3" type="ORF">HNQ80_004038</name>
</gene>
<dbReference type="EMBL" id="JACHEN010000030">
    <property type="protein sequence ID" value="MBB6217902.1"/>
    <property type="molecule type" value="Genomic_DNA"/>
</dbReference>
<evidence type="ECO:0000256" key="2">
    <source>
        <dbReference type="HAMAP-Rule" id="MF_00489"/>
    </source>
</evidence>
<comment type="similarity">
    <text evidence="1 2">Belongs to the UPF0178 family.</text>
</comment>
<dbReference type="PANTHER" id="PTHR35146">
    <property type="entry name" value="UPF0178 PROTEIN YAII"/>
    <property type="match status" value="1"/>
</dbReference>
<protein>
    <recommendedName>
        <fullName evidence="2">UPF0178 protein HNQ80_004038</fullName>
    </recommendedName>
</protein>
<reference evidence="3 4" key="1">
    <citation type="submission" date="2020-08" db="EMBL/GenBank/DDBJ databases">
        <title>Genomic Encyclopedia of Type Strains, Phase IV (KMG-IV): sequencing the most valuable type-strain genomes for metagenomic binning, comparative biology and taxonomic classification.</title>
        <authorList>
            <person name="Goeker M."/>
        </authorList>
    </citation>
    <scope>NUCLEOTIDE SEQUENCE [LARGE SCALE GENOMIC DNA]</scope>
    <source>
        <strain evidence="3 4">DSM 103526</strain>
    </source>
</reference>
<name>A0A841L449_9FIRM</name>